<keyword evidence="2" id="KW-1185">Reference proteome</keyword>
<gene>
    <name evidence="1" type="ORF">PODLI_1B021160</name>
</gene>
<accession>A0AA35KLM2</accession>
<proteinExistence type="predicted"/>
<dbReference type="Proteomes" id="UP001178461">
    <property type="component" value="Chromosome 7"/>
</dbReference>
<evidence type="ECO:0000313" key="2">
    <source>
        <dbReference type="Proteomes" id="UP001178461"/>
    </source>
</evidence>
<organism evidence="1 2">
    <name type="scientific">Podarcis lilfordi</name>
    <name type="common">Lilford's wall lizard</name>
    <dbReference type="NCBI Taxonomy" id="74358"/>
    <lineage>
        <taxon>Eukaryota</taxon>
        <taxon>Metazoa</taxon>
        <taxon>Chordata</taxon>
        <taxon>Craniata</taxon>
        <taxon>Vertebrata</taxon>
        <taxon>Euteleostomi</taxon>
        <taxon>Lepidosauria</taxon>
        <taxon>Squamata</taxon>
        <taxon>Bifurcata</taxon>
        <taxon>Unidentata</taxon>
        <taxon>Episquamata</taxon>
        <taxon>Laterata</taxon>
        <taxon>Lacertibaenia</taxon>
        <taxon>Lacertidae</taxon>
        <taxon>Podarcis</taxon>
    </lineage>
</organism>
<dbReference type="EMBL" id="OX395132">
    <property type="protein sequence ID" value="CAI5779208.1"/>
    <property type="molecule type" value="Genomic_DNA"/>
</dbReference>
<protein>
    <submittedName>
        <fullName evidence="1">Uncharacterized protein</fullName>
    </submittedName>
</protein>
<dbReference type="AlphaFoldDB" id="A0AA35KLM2"/>
<sequence>MIKSGARLAHSDHIDISICTDVKASHPHQKASRRDTSEQKILTASLRKTDSLCKYLFGIVRLLTAFLQELRAFFFQRKPCDLT</sequence>
<name>A0AA35KLM2_9SAUR</name>
<evidence type="ECO:0000313" key="1">
    <source>
        <dbReference type="EMBL" id="CAI5779208.1"/>
    </source>
</evidence>
<reference evidence="1" key="1">
    <citation type="submission" date="2022-12" db="EMBL/GenBank/DDBJ databases">
        <authorList>
            <person name="Alioto T."/>
            <person name="Alioto T."/>
            <person name="Gomez Garrido J."/>
        </authorList>
    </citation>
    <scope>NUCLEOTIDE SEQUENCE</scope>
</reference>